<reference evidence="2" key="1">
    <citation type="journal article" date="2022" name="Mol. Ecol. Resour.">
        <title>The genomes of chicory, endive, great burdock and yacon provide insights into Asteraceae palaeo-polyploidization history and plant inulin production.</title>
        <authorList>
            <person name="Fan W."/>
            <person name="Wang S."/>
            <person name="Wang H."/>
            <person name="Wang A."/>
            <person name="Jiang F."/>
            <person name="Liu H."/>
            <person name="Zhao H."/>
            <person name="Xu D."/>
            <person name="Zhang Y."/>
        </authorList>
    </citation>
    <scope>NUCLEOTIDE SEQUENCE [LARGE SCALE GENOMIC DNA]</scope>
    <source>
        <strain evidence="2">cv. Yunnan</strain>
    </source>
</reference>
<keyword evidence="2" id="KW-1185">Reference proteome</keyword>
<name>A0ACB9HTV6_9ASTR</name>
<comment type="caution">
    <text evidence="1">The sequence shown here is derived from an EMBL/GenBank/DDBJ whole genome shotgun (WGS) entry which is preliminary data.</text>
</comment>
<accession>A0ACB9HTV6</accession>
<evidence type="ECO:0000313" key="2">
    <source>
        <dbReference type="Proteomes" id="UP001056120"/>
    </source>
</evidence>
<gene>
    <name evidence="1" type="ORF">L1987_34460</name>
</gene>
<organism evidence="1 2">
    <name type="scientific">Smallanthus sonchifolius</name>
    <dbReference type="NCBI Taxonomy" id="185202"/>
    <lineage>
        <taxon>Eukaryota</taxon>
        <taxon>Viridiplantae</taxon>
        <taxon>Streptophyta</taxon>
        <taxon>Embryophyta</taxon>
        <taxon>Tracheophyta</taxon>
        <taxon>Spermatophyta</taxon>
        <taxon>Magnoliopsida</taxon>
        <taxon>eudicotyledons</taxon>
        <taxon>Gunneridae</taxon>
        <taxon>Pentapetalae</taxon>
        <taxon>asterids</taxon>
        <taxon>campanulids</taxon>
        <taxon>Asterales</taxon>
        <taxon>Asteraceae</taxon>
        <taxon>Asteroideae</taxon>
        <taxon>Heliantheae alliance</taxon>
        <taxon>Millerieae</taxon>
        <taxon>Smallanthus</taxon>
    </lineage>
</organism>
<dbReference type="EMBL" id="CM042028">
    <property type="protein sequence ID" value="KAI3799170.1"/>
    <property type="molecule type" value="Genomic_DNA"/>
</dbReference>
<dbReference type="Proteomes" id="UP001056120">
    <property type="component" value="Linkage Group LG11"/>
</dbReference>
<evidence type="ECO:0000313" key="1">
    <source>
        <dbReference type="EMBL" id="KAI3799170.1"/>
    </source>
</evidence>
<reference evidence="1 2" key="2">
    <citation type="journal article" date="2022" name="Mol. Ecol. Resour.">
        <title>The genomes of chicory, endive, great burdock and yacon provide insights into Asteraceae paleo-polyploidization history and plant inulin production.</title>
        <authorList>
            <person name="Fan W."/>
            <person name="Wang S."/>
            <person name="Wang H."/>
            <person name="Wang A."/>
            <person name="Jiang F."/>
            <person name="Liu H."/>
            <person name="Zhao H."/>
            <person name="Xu D."/>
            <person name="Zhang Y."/>
        </authorList>
    </citation>
    <scope>NUCLEOTIDE SEQUENCE [LARGE SCALE GENOMIC DNA]</scope>
    <source>
        <strain evidence="2">cv. Yunnan</strain>
        <tissue evidence="1">Leaves</tissue>
    </source>
</reference>
<protein>
    <submittedName>
        <fullName evidence="1">Uncharacterized protein</fullName>
    </submittedName>
</protein>
<sequence length="408" mass="44386">MATDATNHRNSVRYSPKRHGASGAKCQTNEGKKRKKIIDKLNDAKEKINDLGVSGGQSSVVLDQSPCAFCHSSKQSEGSGPFMAFAQGKEIVGNVDNFSNVIHVHFKCLHCSCGEKGAGLGCYMKSCQRTYHVPCAYNIPGCRWDDGYLLLCPSHASDKFPSELKAKSGKQDTEKSTTLMNVGKNLVFCGSALSSDEKFALADFASSSGAVVSKFWRNDVTHVIAATDSNGACTRTLKVLMAILNGKWVLAMEWVKACMEAGHLVKEELYEVVLDNHGSSGGPKAGRLRIQNNAPKLFSNLRFYFIGDFVQAFKADLLNLVTTAGGTIIETKDQLWLSSKANANQLTLVVYNADFSDNLGVGDEDEDSLKCQRLGAAEDVAQEFGYRVVRHIWILESIACGLLCLDSL</sequence>
<proteinExistence type="predicted"/>